<evidence type="ECO:0000313" key="3">
    <source>
        <dbReference type="Proteomes" id="UP001633002"/>
    </source>
</evidence>
<protein>
    <submittedName>
        <fullName evidence="2">Uncharacterized protein</fullName>
    </submittedName>
</protein>
<keyword evidence="3" id="KW-1185">Reference proteome</keyword>
<dbReference type="EMBL" id="JBJQOH010000002">
    <property type="protein sequence ID" value="KAL3696409.1"/>
    <property type="molecule type" value="Genomic_DNA"/>
</dbReference>
<proteinExistence type="predicted"/>
<sequence length="455" mass="51954">MVTNPFGHQGFAGFRARFKKTFGIYPEPKHNAFLRAHGIKKAKTRWLCFGPQSSDQFFFQGKLIERCSVYKYLGMEFSSNLSWNQCIKSRIASGLRALFALRSKCEVADLVAWPLRRHLFDSLVKTVVLYGTSVWGPALSPATWSQIESIHKLFLQYELGVRVQIPYVLLLAETGRLPLEIDVLELSIQYAIRVGNLRHERYSRDAWIGSSCFGWFANLRKWAEKWDFPEQDWEPVNTLRSRLTAVVIQKLWSSPTPRQEYYKRDINRLDKYSEPDYLCSMLPRRTKRLIARYKLSSHSLRSEEGRWTNIPRGDRICRLCDLNSIENEYHTPSSVEVRAADSAVAVGGTAVGADGDDAEFDENDGEEEDNHGQAPHQESVEKNGGDDEDDPDSPSRFEIREVFRAPVEPVDGGYPSEGQRLIRFIVEGQPSASRIIVPQPFVQRPIPLDPQPSVA</sequence>
<dbReference type="AlphaFoldDB" id="A0ABD3I4A0"/>
<evidence type="ECO:0000313" key="2">
    <source>
        <dbReference type="EMBL" id="KAL3696409.1"/>
    </source>
</evidence>
<feature type="region of interest" description="Disordered" evidence="1">
    <location>
        <begin position="349"/>
        <end position="397"/>
    </location>
</feature>
<dbReference type="Proteomes" id="UP001633002">
    <property type="component" value="Unassembled WGS sequence"/>
</dbReference>
<feature type="compositionally biased region" description="Acidic residues" evidence="1">
    <location>
        <begin position="354"/>
        <end position="369"/>
    </location>
</feature>
<accession>A0ABD3I4A0</accession>
<evidence type="ECO:0000256" key="1">
    <source>
        <dbReference type="SAM" id="MobiDB-lite"/>
    </source>
</evidence>
<organism evidence="2 3">
    <name type="scientific">Riccia sorocarpa</name>
    <dbReference type="NCBI Taxonomy" id="122646"/>
    <lineage>
        <taxon>Eukaryota</taxon>
        <taxon>Viridiplantae</taxon>
        <taxon>Streptophyta</taxon>
        <taxon>Embryophyta</taxon>
        <taxon>Marchantiophyta</taxon>
        <taxon>Marchantiopsida</taxon>
        <taxon>Marchantiidae</taxon>
        <taxon>Marchantiales</taxon>
        <taxon>Ricciaceae</taxon>
        <taxon>Riccia</taxon>
    </lineage>
</organism>
<gene>
    <name evidence="2" type="ORF">R1sor_010485</name>
</gene>
<comment type="caution">
    <text evidence="2">The sequence shown here is derived from an EMBL/GenBank/DDBJ whole genome shotgun (WGS) entry which is preliminary data.</text>
</comment>
<reference evidence="2 3" key="1">
    <citation type="submission" date="2024-09" db="EMBL/GenBank/DDBJ databases">
        <title>Chromosome-scale assembly of Riccia sorocarpa.</title>
        <authorList>
            <person name="Paukszto L."/>
        </authorList>
    </citation>
    <scope>NUCLEOTIDE SEQUENCE [LARGE SCALE GENOMIC DNA]</scope>
    <source>
        <strain evidence="2">LP-2024</strain>
        <tissue evidence="2">Aerial parts of the thallus</tissue>
    </source>
</reference>
<name>A0ABD3I4A0_9MARC</name>